<reference evidence="2" key="2">
    <citation type="journal article" date="2017" name="Nat. Plants">
        <title>The Aegilops tauschii genome reveals multiple impacts of transposons.</title>
        <authorList>
            <person name="Zhao G."/>
            <person name="Zou C."/>
            <person name="Li K."/>
            <person name="Wang K."/>
            <person name="Li T."/>
            <person name="Gao L."/>
            <person name="Zhang X."/>
            <person name="Wang H."/>
            <person name="Yang Z."/>
            <person name="Liu X."/>
            <person name="Jiang W."/>
            <person name="Mao L."/>
            <person name="Kong X."/>
            <person name="Jiao Y."/>
            <person name="Jia J."/>
        </authorList>
    </citation>
    <scope>NUCLEOTIDE SEQUENCE [LARGE SCALE GENOMIC DNA]</scope>
    <source>
        <strain evidence="2">cv. AL8/78</strain>
    </source>
</reference>
<dbReference type="PANTHER" id="PTHR43991:SF12">
    <property type="entry name" value="WD REPEAT PROTEIN (AFU_ORTHOLOGUE AFUA_8G05640)"/>
    <property type="match status" value="1"/>
</dbReference>
<sequence length="87" mass="9792">SKHDVYVMQNYSVRHWWSLLRRGKEVLNVACPNQDMQGGRPLYRVKISTMTVKDNLLAAGGFHGELICNASHRRSISRSAASSVPHT</sequence>
<evidence type="ECO:0000313" key="2">
    <source>
        <dbReference type="Proteomes" id="UP000015105"/>
    </source>
</evidence>
<keyword evidence="2" id="KW-1185">Reference proteome</keyword>
<reference evidence="2" key="1">
    <citation type="journal article" date="2014" name="Science">
        <title>Ancient hybridizations among the ancestral genomes of bread wheat.</title>
        <authorList>
            <consortium name="International Wheat Genome Sequencing Consortium,"/>
            <person name="Marcussen T."/>
            <person name="Sandve S.R."/>
            <person name="Heier L."/>
            <person name="Spannagl M."/>
            <person name="Pfeifer M."/>
            <person name="Jakobsen K.S."/>
            <person name="Wulff B.B."/>
            <person name="Steuernagel B."/>
            <person name="Mayer K.F."/>
            <person name="Olsen O.A."/>
        </authorList>
    </citation>
    <scope>NUCLEOTIDE SEQUENCE [LARGE SCALE GENOMIC DNA]</scope>
    <source>
        <strain evidence="2">cv. AL8/78</strain>
    </source>
</reference>
<reference evidence="1" key="4">
    <citation type="submission" date="2019-03" db="UniProtKB">
        <authorList>
            <consortium name="EnsemblPlants"/>
        </authorList>
    </citation>
    <scope>IDENTIFICATION</scope>
</reference>
<proteinExistence type="predicted"/>
<dbReference type="PANTHER" id="PTHR43991">
    <property type="entry name" value="WD REPEAT PROTEIN (AFU_ORTHOLOGUE AFUA_8G05640)-RELATED"/>
    <property type="match status" value="1"/>
</dbReference>
<dbReference type="AlphaFoldDB" id="A0A453GPL1"/>
<reference evidence="1" key="3">
    <citation type="journal article" date="2017" name="Nature">
        <title>Genome sequence of the progenitor of the wheat D genome Aegilops tauschii.</title>
        <authorList>
            <person name="Luo M.C."/>
            <person name="Gu Y.Q."/>
            <person name="Puiu D."/>
            <person name="Wang H."/>
            <person name="Twardziok S.O."/>
            <person name="Deal K.R."/>
            <person name="Huo N."/>
            <person name="Zhu T."/>
            <person name="Wang L."/>
            <person name="Wang Y."/>
            <person name="McGuire P.E."/>
            <person name="Liu S."/>
            <person name="Long H."/>
            <person name="Ramasamy R.K."/>
            <person name="Rodriguez J.C."/>
            <person name="Van S.L."/>
            <person name="Yuan L."/>
            <person name="Wang Z."/>
            <person name="Xia Z."/>
            <person name="Xiao L."/>
            <person name="Anderson O.D."/>
            <person name="Ouyang S."/>
            <person name="Liang Y."/>
            <person name="Zimin A.V."/>
            <person name="Pertea G."/>
            <person name="Qi P."/>
            <person name="Bennetzen J.L."/>
            <person name="Dai X."/>
            <person name="Dawson M.W."/>
            <person name="Muller H.G."/>
            <person name="Kugler K."/>
            <person name="Rivarola-Duarte L."/>
            <person name="Spannagl M."/>
            <person name="Mayer K.F.X."/>
            <person name="Lu F.H."/>
            <person name="Bevan M.W."/>
            <person name="Leroy P."/>
            <person name="Li P."/>
            <person name="You F.M."/>
            <person name="Sun Q."/>
            <person name="Liu Z."/>
            <person name="Lyons E."/>
            <person name="Wicker T."/>
            <person name="Salzberg S.L."/>
            <person name="Devos K.M."/>
            <person name="Dvorak J."/>
        </authorList>
    </citation>
    <scope>NUCLEOTIDE SEQUENCE [LARGE SCALE GENOMIC DNA]</scope>
    <source>
        <strain evidence="1">cv. AL8/78</strain>
    </source>
</reference>
<protein>
    <submittedName>
        <fullName evidence="1">Uncharacterized protein</fullName>
    </submittedName>
</protein>
<dbReference type="Proteomes" id="UP000015105">
    <property type="component" value="Chromosome 3D"/>
</dbReference>
<evidence type="ECO:0000313" key="1">
    <source>
        <dbReference type="EnsemblPlants" id="AET3Gv21145500.7"/>
    </source>
</evidence>
<organism evidence="1 2">
    <name type="scientific">Aegilops tauschii subsp. strangulata</name>
    <name type="common">Goatgrass</name>
    <dbReference type="NCBI Taxonomy" id="200361"/>
    <lineage>
        <taxon>Eukaryota</taxon>
        <taxon>Viridiplantae</taxon>
        <taxon>Streptophyta</taxon>
        <taxon>Embryophyta</taxon>
        <taxon>Tracheophyta</taxon>
        <taxon>Spermatophyta</taxon>
        <taxon>Magnoliopsida</taxon>
        <taxon>Liliopsida</taxon>
        <taxon>Poales</taxon>
        <taxon>Poaceae</taxon>
        <taxon>BOP clade</taxon>
        <taxon>Pooideae</taxon>
        <taxon>Triticodae</taxon>
        <taxon>Triticeae</taxon>
        <taxon>Triticinae</taxon>
        <taxon>Aegilops</taxon>
    </lineage>
</organism>
<accession>A0A453GPL1</accession>
<reference evidence="1" key="5">
    <citation type="journal article" date="2021" name="G3 (Bethesda)">
        <title>Aegilops tauschii genome assembly Aet v5.0 features greater sequence contiguity and improved annotation.</title>
        <authorList>
            <person name="Wang L."/>
            <person name="Zhu T."/>
            <person name="Rodriguez J.C."/>
            <person name="Deal K.R."/>
            <person name="Dubcovsky J."/>
            <person name="McGuire P.E."/>
            <person name="Lux T."/>
            <person name="Spannagl M."/>
            <person name="Mayer K.F.X."/>
            <person name="Baldrich P."/>
            <person name="Meyers B.C."/>
            <person name="Huo N."/>
            <person name="Gu Y.Q."/>
            <person name="Zhou H."/>
            <person name="Devos K.M."/>
            <person name="Bennetzen J.L."/>
            <person name="Unver T."/>
            <person name="Budak H."/>
            <person name="Gulick P.J."/>
            <person name="Galiba G."/>
            <person name="Kalapos B."/>
            <person name="Nelson D.R."/>
            <person name="Li P."/>
            <person name="You F.M."/>
            <person name="Luo M.C."/>
            <person name="Dvorak J."/>
        </authorList>
    </citation>
    <scope>NUCLEOTIDE SEQUENCE [LARGE SCALE GENOMIC DNA]</scope>
    <source>
        <strain evidence="1">cv. AL8/78</strain>
    </source>
</reference>
<name>A0A453GPL1_AEGTS</name>
<dbReference type="EnsemblPlants" id="AET3Gv21145500.7">
    <property type="protein sequence ID" value="AET3Gv21145500.7"/>
    <property type="gene ID" value="AET3Gv21145500"/>
</dbReference>
<dbReference type="Gramene" id="AET3Gv21145500.7">
    <property type="protein sequence ID" value="AET3Gv21145500.7"/>
    <property type="gene ID" value="AET3Gv21145500"/>
</dbReference>